<feature type="compositionally biased region" description="Acidic residues" evidence="4">
    <location>
        <begin position="14"/>
        <end position="24"/>
    </location>
</feature>
<protein>
    <submittedName>
        <fullName evidence="5">Sentrin-specific protease</fullName>
    </submittedName>
</protein>
<keyword evidence="3" id="KW-0539">Nucleus</keyword>
<evidence type="ECO:0000256" key="1">
    <source>
        <dbReference type="ARBA" id="ARBA00004123"/>
    </source>
</evidence>
<dbReference type="AlphaFoldDB" id="A0A2R6Q745"/>
<comment type="caution">
    <text evidence="5">The sequence shown here is derived from an EMBL/GenBank/DDBJ whole genome shotgun (WGS) entry which is preliminary data.</text>
</comment>
<dbReference type="InParanoid" id="A0A2R6Q745"/>
<evidence type="ECO:0000256" key="3">
    <source>
        <dbReference type="ARBA" id="ARBA00023242"/>
    </source>
</evidence>
<organism evidence="5 6">
    <name type="scientific">Actinidia chinensis var. chinensis</name>
    <name type="common">Chinese soft-hair kiwi</name>
    <dbReference type="NCBI Taxonomy" id="1590841"/>
    <lineage>
        <taxon>Eukaryota</taxon>
        <taxon>Viridiplantae</taxon>
        <taxon>Streptophyta</taxon>
        <taxon>Embryophyta</taxon>
        <taxon>Tracheophyta</taxon>
        <taxon>Spermatophyta</taxon>
        <taxon>Magnoliopsida</taxon>
        <taxon>eudicotyledons</taxon>
        <taxon>Gunneridae</taxon>
        <taxon>Pentapetalae</taxon>
        <taxon>asterids</taxon>
        <taxon>Ericales</taxon>
        <taxon>Actinidiaceae</taxon>
        <taxon>Actinidia</taxon>
    </lineage>
</organism>
<dbReference type="GO" id="GO:0006508">
    <property type="term" value="P:proteolysis"/>
    <property type="evidence" value="ECO:0007669"/>
    <property type="project" value="UniProtKB-KW"/>
</dbReference>
<dbReference type="InterPro" id="IPR031425">
    <property type="entry name" value="NPR1/NH1-interacting"/>
</dbReference>
<dbReference type="Pfam" id="PF15699">
    <property type="entry name" value="NPR1_interact"/>
    <property type="match status" value="1"/>
</dbReference>
<comment type="similarity">
    <text evidence="2">Belongs to the NPR1-interactor family.</text>
</comment>
<dbReference type="STRING" id="1590841.A0A2R6Q745"/>
<dbReference type="PANTHER" id="PTHR33669">
    <property type="entry name" value="PROTEIN NEGATIVE REGULATOR OF RESISTANCE"/>
    <property type="match status" value="1"/>
</dbReference>
<dbReference type="GO" id="GO:0005634">
    <property type="term" value="C:nucleus"/>
    <property type="evidence" value="ECO:0007669"/>
    <property type="project" value="UniProtKB-SubCell"/>
</dbReference>
<feature type="compositionally biased region" description="Basic and acidic residues" evidence="4">
    <location>
        <begin position="100"/>
        <end position="113"/>
    </location>
</feature>
<reference evidence="6" key="2">
    <citation type="journal article" date="2018" name="BMC Genomics">
        <title>A manually annotated Actinidia chinensis var. chinensis (kiwifruit) genome highlights the challenges associated with draft genomes and gene prediction in plants.</title>
        <authorList>
            <person name="Pilkington S.M."/>
            <person name="Crowhurst R."/>
            <person name="Hilario E."/>
            <person name="Nardozza S."/>
            <person name="Fraser L."/>
            <person name="Peng Y."/>
            <person name="Gunaseelan K."/>
            <person name="Simpson R."/>
            <person name="Tahir J."/>
            <person name="Deroles S.C."/>
            <person name="Templeton K."/>
            <person name="Luo Z."/>
            <person name="Davy M."/>
            <person name="Cheng C."/>
            <person name="McNeilage M."/>
            <person name="Scaglione D."/>
            <person name="Liu Y."/>
            <person name="Zhang Q."/>
            <person name="Datson P."/>
            <person name="De Silva N."/>
            <person name="Gardiner S.E."/>
            <person name="Bassett H."/>
            <person name="Chagne D."/>
            <person name="McCallum J."/>
            <person name="Dzierzon H."/>
            <person name="Deng C."/>
            <person name="Wang Y.Y."/>
            <person name="Barron L."/>
            <person name="Manako K."/>
            <person name="Bowen J."/>
            <person name="Foster T.M."/>
            <person name="Erridge Z.A."/>
            <person name="Tiffin H."/>
            <person name="Waite C.N."/>
            <person name="Davies K.M."/>
            <person name="Grierson E.P."/>
            <person name="Laing W.A."/>
            <person name="Kirk R."/>
            <person name="Chen X."/>
            <person name="Wood M."/>
            <person name="Montefiori M."/>
            <person name="Brummell D.A."/>
            <person name="Schwinn K.E."/>
            <person name="Catanach A."/>
            <person name="Fullerton C."/>
            <person name="Li D."/>
            <person name="Meiyalaghan S."/>
            <person name="Nieuwenhuizen N."/>
            <person name="Read N."/>
            <person name="Prakash R."/>
            <person name="Hunter D."/>
            <person name="Zhang H."/>
            <person name="McKenzie M."/>
            <person name="Knabel M."/>
            <person name="Harris A."/>
            <person name="Allan A.C."/>
            <person name="Gleave A."/>
            <person name="Chen A."/>
            <person name="Janssen B.J."/>
            <person name="Plunkett B."/>
            <person name="Ampomah-Dwamena C."/>
            <person name="Voogd C."/>
            <person name="Leif D."/>
            <person name="Lafferty D."/>
            <person name="Souleyre E.J.F."/>
            <person name="Varkonyi-Gasic E."/>
            <person name="Gambi F."/>
            <person name="Hanley J."/>
            <person name="Yao J.L."/>
            <person name="Cheung J."/>
            <person name="David K.M."/>
            <person name="Warren B."/>
            <person name="Marsh K."/>
            <person name="Snowden K.C."/>
            <person name="Lin-Wang K."/>
            <person name="Brian L."/>
            <person name="Martinez-Sanchez M."/>
            <person name="Wang M."/>
            <person name="Ileperuma N."/>
            <person name="Macnee N."/>
            <person name="Campin R."/>
            <person name="McAtee P."/>
            <person name="Drummond R.S.M."/>
            <person name="Espley R.V."/>
            <person name="Ireland H.S."/>
            <person name="Wu R."/>
            <person name="Atkinson R.G."/>
            <person name="Karunairetnam S."/>
            <person name="Bulley S."/>
            <person name="Chunkath S."/>
            <person name="Hanley Z."/>
            <person name="Storey R."/>
            <person name="Thrimawithana A.H."/>
            <person name="Thomson S."/>
            <person name="David C."/>
            <person name="Testolin R."/>
            <person name="Huang H."/>
            <person name="Hellens R.P."/>
            <person name="Schaffer R.J."/>
        </authorList>
    </citation>
    <scope>NUCLEOTIDE SEQUENCE [LARGE SCALE GENOMIC DNA]</scope>
    <source>
        <strain evidence="6">cv. Red5</strain>
    </source>
</reference>
<dbReference type="EMBL" id="NKQK01000019">
    <property type="protein sequence ID" value="PSS03097.1"/>
    <property type="molecule type" value="Genomic_DNA"/>
</dbReference>
<dbReference type="FunCoup" id="A0A2R6Q745">
    <property type="interactions" value="27"/>
</dbReference>
<feature type="region of interest" description="Disordered" evidence="4">
    <location>
        <begin position="43"/>
        <end position="123"/>
    </location>
</feature>
<dbReference type="Gramene" id="PSS03097">
    <property type="protein sequence ID" value="PSS03097"/>
    <property type="gene ID" value="CEY00_Acc21480"/>
</dbReference>
<accession>A0A2R6Q745</accession>
<name>A0A2R6Q745_ACTCC</name>
<gene>
    <name evidence="5" type="ORF">CEY00_Acc21480</name>
</gene>
<keyword evidence="5" id="KW-0645">Protease</keyword>
<dbReference type="OMA" id="EKKCNML"/>
<dbReference type="OrthoDB" id="1304316at2759"/>
<sequence>MDGESRKRKRKMENDEEEEEDEEEMIQKFFALLRSTRDVRNRIMRSADKSQEGAGKRKGGEEKPAVQVWNPSFQLEDFMEGADHHRSDKAGPQPSLAGSSKREDEAKGGEKGGNDGLDLKLSL</sequence>
<feature type="region of interest" description="Disordered" evidence="4">
    <location>
        <begin position="1"/>
        <end position="24"/>
    </location>
</feature>
<dbReference type="GO" id="GO:0008233">
    <property type="term" value="F:peptidase activity"/>
    <property type="evidence" value="ECO:0007669"/>
    <property type="project" value="UniProtKB-KW"/>
</dbReference>
<keyword evidence="6" id="KW-1185">Reference proteome</keyword>
<evidence type="ECO:0000313" key="5">
    <source>
        <dbReference type="EMBL" id="PSS03097.1"/>
    </source>
</evidence>
<dbReference type="PANTHER" id="PTHR33669:SF14">
    <property type="entry name" value="NRR REPRESSOR HOMOLOG 3"/>
    <property type="match status" value="1"/>
</dbReference>
<evidence type="ECO:0000256" key="4">
    <source>
        <dbReference type="SAM" id="MobiDB-lite"/>
    </source>
</evidence>
<keyword evidence="5" id="KW-0378">Hydrolase</keyword>
<feature type="compositionally biased region" description="Basic residues" evidence="4">
    <location>
        <begin position="1"/>
        <end position="11"/>
    </location>
</feature>
<feature type="compositionally biased region" description="Basic and acidic residues" evidence="4">
    <location>
        <begin position="43"/>
        <end position="64"/>
    </location>
</feature>
<dbReference type="GO" id="GO:0010112">
    <property type="term" value="P:regulation of systemic acquired resistance"/>
    <property type="evidence" value="ECO:0007669"/>
    <property type="project" value="InterPro"/>
</dbReference>
<reference evidence="5 6" key="1">
    <citation type="submission" date="2017-07" db="EMBL/GenBank/DDBJ databases">
        <title>An improved, manually edited Actinidia chinensis var. chinensis (kiwifruit) genome highlights the challenges associated with draft genomes and gene prediction in plants.</title>
        <authorList>
            <person name="Pilkington S."/>
            <person name="Crowhurst R."/>
            <person name="Hilario E."/>
            <person name="Nardozza S."/>
            <person name="Fraser L."/>
            <person name="Peng Y."/>
            <person name="Gunaseelan K."/>
            <person name="Simpson R."/>
            <person name="Tahir J."/>
            <person name="Deroles S."/>
            <person name="Templeton K."/>
            <person name="Luo Z."/>
            <person name="Davy M."/>
            <person name="Cheng C."/>
            <person name="Mcneilage M."/>
            <person name="Scaglione D."/>
            <person name="Liu Y."/>
            <person name="Zhang Q."/>
            <person name="Datson P."/>
            <person name="De Silva N."/>
            <person name="Gardiner S."/>
            <person name="Bassett H."/>
            <person name="Chagne D."/>
            <person name="Mccallum J."/>
            <person name="Dzierzon H."/>
            <person name="Deng C."/>
            <person name="Wang Y.-Y."/>
            <person name="Barron N."/>
            <person name="Manako K."/>
            <person name="Bowen J."/>
            <person name="Foster T."/>
            <person name="Erridge Z."/>
            <person name="Tiffin H."/>
            <person name="Waite C."/>
            <person name="Davies K."/>
            <person name="Grierson E."/>
            <person name="Laing W."/>
            <person name="Kirk R."/>
            <person name="Chen X."/>
            <person name="Wood M."/>
            <person name="Montefiori M."/>
            <person name="Brummell D."/>
            <person name="Schwinn K."/>
            <person name="Catanach A."/>
            <person name="Fullerton C."/>
            <person name="Li D."/>
            <person name="Meiyalaghan S."/>
            <person name="Nieuwenhuizen N."/>
            <person name="Read N."/>
            <person name="Prakash R."/>
            <person name="Hunter D."/>
            <person name="Zhang H."/>
            <person name="Mckenzie M."/>
            <person name="Knabel M."/>
            <person name="Harris A."/>
            <person name="Allan A."/>
            <person name="Chen A."/>
            <person name="Janssen B."/>
            <person name="Plunkett B."/>
            <person name="Dwamena C."/>
            <person name="Voogd C."/>
            <person name="Leif D."/>
            <person name="Lafferty D."/>
            <person name="Souleyre E."/>
            <person name="Varkonyi-Gasic E."/>
            <person name="Gambi F."/>
            <person name="Hanley J."/>
            <person name="Yao J.-L."/>
            <person name="Cheung J."/>
            <person name="David K."/>
            <person name="Warren B."/>
            <person name="Marsh K."/>
            <person name="Snowden K."/>
            <person name="Lin-Wang K."/>
            <person name="Brian L."/>
            <person name="Martinez-Sanchez M."/>
            <person name="Wang M."/>
            <person name="Ileperuma N."/>
            <person name="Macnee N."/>
            <person name="Campin R."/>
            <person name="Mcatee P."/>
            <person name="Drummond R."/>
            <person name="Espley R."/>
            <person name="Ireland H."/>
            <person name="Wu R."/>
            <person name="Atkinson R."/>
            <person name="Karunairetnam S."/>
            <person name="Bulley S."/>
            <person name="Chunkath S."/>
            <person name="Hanley Z."/>
            <person name="Storey R."/>
            <person name="Thrimawithana A."/>
            <person name="Thomson S."/>
            <person name="David C."/>
            <person name="Testolin R."/>
        </authorList>
    </citation>
    <scope>NUCLEOTIDE SEQUENCE [LARGE SCALE GENOMIC DNA]</scope>
    <source>
        <strain evidence="6">cv. Red5</strain>
        <tissue evidence="5">Young leaf</tissue>
    </source>
</reference>
<evidence type="ECO:0000256" key="2">
    <source>
        <dbReference type="ARBA" id="ARBA00009937"/>
    </source>
</evidence>
<proteinExistence type="inferred from homology"/>
<comment type="subcellular location">
    <subcellularLocation>
        <location evidence="1">Nucleus</location>
    </subcellularLocation>
</comment>
<evidence type="ECO:0000313" key="6">
    <source>
        <dbReference type="Proteomes" id="UP000241394"/>
    </source>
</evidence>
<dbReference type="Proteomes" id="UP000241394">
    <property type="component" value="Chromosome LG19"/>
</dbReference>